<evidence type="ECO:0000313" key="2">
    <source>
        <dbReference type="Proteomes" id="UP000514720"/>
    </source>
</evidence>
<dbReference type="Pfam" id="PF02810">
    <property type="entry name" value="SEC-C"/>
    <property type="match status" value="1"/>
</dbReference>
<accession>A0A7L7KP94</accession>
<dbReference type="SUPFAM" id="SSF103642">
    <property type="entry name" value="Sec-C motif"/>
    <property type="match status" value="1"/>
</dbReference>
<dbReference type="Proteomes" id="UP000514720">
    <property type="component" value="Chromosome"/>
</dbReference>
<reference evidence="1 2" key="1">
    <citation type="submission" date="2020-02" db="EMBL/GenBank/DDBJ databases">
        <authorList>
            <person name="Zheng R.K."/>
            <person name="Sun C.M."/>
        </authorList>
    </citation>
    <scope>NUCLEOTIDE SEQUENCE [LARGE SCALE GENOMIC DNA]</scope>
    <source>
        <strain evidence="2">zrk13</strain>
    </source>
</reference>
<proteinExistence type="predicted"/>
<protein>
    <recommendedName>
        <fullName evidence="3">SEC-C motif-containing protein</fullName>
    </recommendedName>
</protein>
<keyword evidence="2" id="KW-1185">Reference proteome</keyword>
<dbReference type="Gene3D" id="3.10.450.50">
    <property type="match status" value="1"/>
</dbReference>
<sequence length="215" mass="25556">MNDITKYVIAATNLYGMVTLDKVVEVYRYHHDNHIPSAEPIDQDLLEKHHMYYDGEYFYTEAMSMNTEQEWQQEKQTKRNKPYYIPTQDELLFYIDNEYEENDAYFDLLEFIETIEENEVKVINVCYEIRGMAALAVPYQRLLNIANEYDIIFPSDQDFKTYATLVKQVHQHTRRWNLNGYTLAEYNQLPKPHKVGRNDPCQCGSGKKYKKCCGK</sequence>
<gene>
    <name evidence="1" type="ORF">G4Z02_01700</name>
</gene>
<dbReference type="KEGG" id="xcl:G4Z02_01700"/>
<dbReference type="EMBL" id="CP048914">
    <property type="protein sequence ID" value="QMS84513.1"/>
    <property type="molecule type" value="Genomic_DNA"/>
</dbReference>
<dbReference type="AlphaFoldDB" id="A0A7L7KP94"/>
<name>A0A7L7KP94_9MOLU</name>
<dbReference type="RefSeq" id="WP_258878127.1">
    <property type="nucleotide sequence ID" value="NZ_CP048914.1"/>
</dbReference>
<evidence type="ECO:0008006" key="3">
    <source>
        <dbReference type="Google" id="ProtNLM"/>
    </source>
</evidence>
<dbReference type="InterPro" id="IPR004027">
    <property type="entry name" value="SEC_C_motif"/>
</dbReference>
<organism evidence="1 2">
    <name type="scientific">Candidatus Xianfuyuplasma coldseepsis</name>
    <dbReference type="NCBI Taxonomy" id="2782163"/>
    <lineage>
        <taxon>Bacteria</taxon>
        <taxon>Bacillati</taxon>
        <taxon>Mycoplasmatota</taxon>
        <taxon>Mollicutes</taxon>
        <taxon>Candidatus Izemoplasmatales</taxon>
        <taxon>Candidatus Izemoplasmataceae</taxon>
        <taxon>Candidatus Xianfuyuplasma</taxon>
    </lineage>
</organism>
<evidence type="ECO:0000313" key="1">
    <source>
        <dbReference type="EMBL" id="QMS84513.1"/>
    </source>
</evidence>